<feature type="transmembrane region" description="Helical" evidence="1">
    <location>
        <begin position="178"/>
        <end position="201"/>
    </location>
</feature>
<keyword evidence="1" id="KW-1133">Transmembrane helix</keyword>
<reference evidence="3" key="1">
    <citation type="submission" date="2022-11" db="UniProtKB">
        <authorList>
            <consortium name="WormBaseParasite"/>
        </authorList>
    </citation>
    <scope>IDENTIFICATION</scope>
</reference>
<evidence type="ECO:0000256" key="1">
    <source>
        <dbReference type="SAM" id="Phobius"/>
    </source>
</evidence>
<dbReference type="Proteomes" id="UP000887572">
    <property type="component" value="Unplaced"/>
</dbReference>
<feature type="transmembrane region" description="Helical" evidence="1">
    <location>
        <begin position="143"/>
        <end position="166"/>
    </location>
</feature>
<evidence type="ECO:0000313" key="3">
    <source>
        <dbReference type="WBParaSite" id="Gr19_v10_g13203.t1"/>
    </source>
</evidence>
<feature type="transmembrane region" description="Helical" evidence="1">
    <location>
        <begin position="69"/>
        <end position="93"/>
    </location>
</feature>
<keyword evidence="2" id="KW-1185">Reference proteome</keyword>
<name>A0A914H1Q7_GLORO</name>
<evidence type="ECO:0000313" key="2">
    <source>
        <dbReference type="Proteomes" id="UP000887572"/>
    </source>
</evidence>
<feature type="transmembrane region" description="Helical" evidence="1">
    <location>
        <begin position="269"/>
        <end position="290"/>
    </location>
</feature>
<keyword evidence="1" id="KW-0472">Membrane</keyword>
<sequence length="440" mass="48456">MKVKNSEFRWIGNRCNIFGVTMLNAFGGSSNPPPPVPPRGVTAAPSSTGAFGIGPNKEKDKVGNVRESIGILFVFTISVAVLSSSAFIFKYALRDRTVYEEMVDYLDKTVSISKINYNVMLGVYELKPSELDGLDDHRKYKSLMWAFLLADLSSLLLFAISAFFYFSAETSKGLIRVLFWIFLLLGLLFALVEMSLFTFLISPYLSKLPNSTVALLDHAIPYNPGGLAQMEQKFGCIFDQNLYETFKRQMNPRNTCDPYLLSSFVPKSLLVVFISLRLVLVFIFLSLVAAPQSSLSTSLFKCIVRVKPAIRYKKNANGTLAKKLPPYYAHNSPTKTTFGVKENVPISSPLPIGTQIPPKTPPLGHLDHRINYNNAAFFAVSGANPNYGVNLGGGRSSRSSEISITKCGGDNLATSDPLRRQMSLSHLGSTHTTNSLVSEV</sequence>
<keyword evidence="1" id="KW-0812">Transmembrane</keyword>
<proteinExistence type="predicted"/>
<accession>A0A914H1Q7</accession>
<dbReference type="AlphaFoldDB" id="A0A914H1Q7"/>
<dbReference type="WBParaSite" id="Gr19_v10_g13203.t1">
    <property type="protein sequence ID" value="Gr19_v10_g13203.t1"/>
    <property type="gene ID" value="Gr19_v10_g13203"/>
</dbReference>
<organism evidence="2 3">
    <name type="scientific">Globodera rostochiensis</name>
    <name type="common">Golden nematode worm</name>
    <name type="synonym">Heterodera rostochiensis</name>
    <dbReference type="NCBI Taxonomy" id="31243"/>
    <lineage>
        <taxon>Eukaryota</taxon>
        <taxon>Metazoa</taxon>
        <taxon>Ecdysozoa</taxon>
        <taxon>Nematoda</taxon>
        <taxon>Chromadorea</taxon>
        <taxon>Rhabditida</taxon>
        <taxon>Tylenchina</taxon>
        <taxon>Tylenchomorpha</taxon>
        <taxon>Tylenchoidea</taxon>
        <taxon>Heteroderidae</taxon>
        <taxon>Heteroderinae</taxon>
        <taxon>Globodera</taxon>
    </lineage>
</organism>
<protein>
    <submittedName>
        <fullName evidence="3">Uncharacterized protein</fullName>
    </submittedName>
</protein>